<comment type="caution">
    <text evidence="6">The sequence shown here is derived from an EMBL/GenBank/DDBJ whole genome shotgun (WGS) entry which is preliminary data.</text>
</comment>
<dbReference type="RefSeq" id="WP_101683939.1">
    <property type="nucleotide sequence ID" value="NZ_PJRP01000013.1"/>
</dbReference>
<name>A0A2N5C7H7_9BURK</name>
<dbReference type="PANTHER" id="PTHR11360:SF284">
    <property type="entry name" value="EG:103B4.3 PROTEIN-RELATED"/>
    <property type="match status" value="1"/>
</dbReference>
<feature type="transmembrane region" description="Helical" evidence="4">
    <location>
        <begin position="179"/>
        <end position="201"/>
    </location>
</feature>
<dbReference type="PROSITE" id="PS50850">
    <property type="entry name" value="MFS"/>
    <property type="match status" value="1"/>
</dbReference>
<feature type="transmembrane region" description="Helical" evidence="4">
    <location>
        <begin position="94"/>
        <end position="112"/>
    </location>
</feature>
<dbReference type="CDD" id="cd17355">
    <property type="entry name" value="MFS_YcxA_like"/>
    <property type="match status" value="1"/>
</dbReference>
<evidence type="ECO:0000259" key="5">
    <source>
        <dbReference type="PROSITE" id="PS50850"/>
    </source>
</evidence>
<dbReference type="InterPro" id="IPR036259">
    <property type="entry name" value="MFS_trans_sf"/>
</dbReference>
<evidence type="ECO:0000313" key="7">
    <source>
        <dbReference type="Proteomes" id="UP000234341"/>
    </source>
</evidence>
<reference evidence="6 7" key="1">
    <citation type="submission" date="2017-12" db="EMBL/GenBank/DDBJ databases">
        <title>Genome sequence of the active heterotrophic nitrifier-denitrifier, Cupriavidus pauculus UM1.</title>
        <authorList>
            <person name="Putonti C."/>
            <person name="Castignetti D."/>
        </authorList>
    </citation>
    <scope>NUCLEOTIDE SEQUENCE [LARGE SCALE GENOMIC DNA]</scope>
    <source>
        <strain evidence="6 7">UM1</strain>
    </source>
</reference>
<accession>A0A2N5C7H7</accession>
<feature type="transmembrane region" description="Helical" evidence="4">
    <location>
        <begin position="356"/>
        <end position="375"/>
    </location>
</feature>
<dbReference type="PANTHER" id="PTHR11360">
    <property type="entry name" value="MONOCARBOXYLATE TRANSPORTER"/>
    <property type="match status" value="1"/>
</dbReference>
<feature type="transmembrane region" description="Helical" evidence="4">
    <location>
        <begin position="387"/>
        <end position="406"/>
    </location>
</feature>
<keyword evidence="2 4" id="KW-1133">Transmembrane helix</keyword>
<dbReference type="Proteomes" id="UP000234341">
    <property type="component" value="Unassembled WGS sequence"/>
</dbReference>
<keyword evidence="3 4" id="KW-0472">Membrane</keyword>
<dbReference type="InterPro" id="IPR050327">
    <property type="entry name" value="Proton-linked_MCT"/>
</dbReference>
<evidence type="ECO:0000256" key="1">
    <source>
        <dbReference type="ARBA" id="ARBA00022692"/>
    </source>
</evidence>
<feature type="transmembrane region" description="Helical" evidence="4">
    <location>
        <begin position="265"/>
        <end position="289"/>
    </location>
</feature>
<feature type="transmembrane region" description="Helical" evidence="4">
    <location>
        <begin position="321"/>
        <end position="344"/>
    </location>
</feature>
<dbReference type="SUPFAM" id="SSF103473">
    <property type="entry name" value="MFS general substrate transporter"/>
    <property type="match status" value="1"/>
</dbReference>
<feature type="domain" description="Major facilitator superfamily (MFS) profile" evidence="5">
    <location>
        <begin position="25"/>
        <end position="411"/>
    </location>
</feature>
<evidence type="ECO:0000313" key="6">
    <source>
        <dbReference type="EMBL" id="PLP98178.1"/>
    </source>
</evidence>
<feature type="transmembrane region" description="Helical" evidence="4">
    <location>
        <begin position="154"/>
        <end position="173"/>
    </location>
</feature>
<sequence length="421" mass="44800">MSPRPLLHDARALQSAGSPPWWRDPVFLLLAAGLVMGLALGVRHVQGLFLLPVIAERGWTRETFGLAMAVQNLAWGIAQPLTGMVADRFGSWKVMLGGLVLYAAGLWGMALAHSSMAFVLAAGICIGIAQSGTTFGVVYGALSRMVPPEQRSRTLGIAGALGGIGQFLMVPSAQALMSVAGWQLALMVFAVAALVLLPFALPFQDRAAGGDTAGNQPSMRAAIGEAFGHSGFWLLNLGFLACGFQLAFIANHLPAYLRDQGMQPASAMIALAIIALANIAGTYAFGWLGGRHVKKYLLAGIYLTRTSAMALFLLLPLSPVTLYGFAAVMGFLWLGTVPLTSGIVSQVFGVRYITTLFGFVFFGHQLGSFLGVWLGGLVFELTHSYDLVWMGAMALGVVAAALHWPIDDREIVRVPWQGLRP</sequence>
<keyword evidence="1 4" id="KW-0812">Transmembrane</keyword>
<feature type="transmembrane region" description="Helical" evidence="4">
    <location>
        <begin position="232"/>
        <end position="253"/>
    </location>
</feature>
<dbReference type="OrthoDB" id="146345at2"/>
<dbReference type="GO" id="GO:0022857">
    <property type="term" value="F:transmembrane transporter activity"/>
    <property type="evidence" value="ECO:0007669"/>
    <property type="project" value="InterPro"/>
</dbReference>
<proteinExistence type="predicted"/>
<dbReference type="EMBL" id="PJRP01000013">
    <property type="protein sequence ID" value="PLP98178.1"/>
    <property type="molecule type" value="Genomic_DNA"/>
</dbReference>
<feature type="transmembrane region" description="Helical" evidence="4">
    <location>
        <begin position="118"/>
        <end position="142"/>
    </location>
</feature>
<gene>
    <name evidence="6" type="ORF">CYJ10_23975</name>
</gene>
<organism evidence="6 7">
    <name type="scientific">Cupriavidus pauculus</name>
    <dbReference type="NCBI Taxonomy" id="82633"/>
    <lineage>
        <taxon>Bacteria</taxon>
        <taxon>Pseudomonadati</taxon>
        <taxon>Pseudomonadota</taxon>
        <taxon>Betaproteobacteria</taxon>
        <taxon>Burkholderiales</taxon>
        <taxon>Burkholderiaceae</taxon>
        <taxon>Cupriavidus</taxon>
    </lineage>
</organism>
<feature type="transmembrane region" description="Helical" evidence="4">
    <location>
        <begin position="26"/>
        <end position="51"/>
    </location>
</feature>
<dbReference type="InterPro" id="IPR011701">
    <property type="entry name" value="MFS"/>
</dbReference>
<protein>
    <submittedName>
        <fullName evidence="6">MFS transporter</fullName>
    </submittedName>
</protein>
<dbReference type="InterPro" id="IPR020846">
    <property type="entry name" value="MFS_dom"/>
</dbReference>
<dbReference type="STRING" id="82633.GCA_000974605_05597"/>
<evidence type="ECO:0000256" key="3">
    <source>
        <dbReference type="ARBA" id="ARBA00023136"/>
    </source>
</evidence>
<dbReference type="Pfam" id="PF07690">
    <property type="entry name" value="MFS_1"/>
    <property type="match status" value="1"/>
</dbReference>
<dbReference type="Gene3D" id="1.20.1250.20">
    <property type="entry name" value="MFS general substrate transporter like domains"/>
    <property type="match status" value="1"/>
</dbReference>
<evidence type="ECO:0000256" key="4">
    <source>
        <dbReference type="SAM" id="Phobius"/>
    </source>
</evidence>
<evidence type="ECO:0000256" key="2">
    <source>
        <dbReference type="ARBA" id="ARBA00022989"/>
    </source>
</evidence>
<dbReference type="AlphaFoldDB" id="A0A2N5C7H7"/>